<comment type="catalytic activity">
    <reaction evidence="6">
        <text>hydrogencarbonate + H(+) = CO2 + H2O</text>
        <dbReference type="Rhea" id="RHEA:10748"/>
        <dbReference type="ChEBI" id="CHEBI:15377"/>
        <dbReference type="ChEBI" id="CHEBI:15378"/>
        <dbReference type="ChEBI" id="CHEBI:16526"/>
        <dbReference type="ChEBI" id="CHEBI:17544"/>
        <dbReference type="EC" id="4.2.1.1"/>
    </reaction>
</comment>
<name>A0A448Z0S0_9STRA</name>
<evidence type="ECO:0000256" key="4">
    <source>
        <dbReference type="ARBA" id="ARBA00022833"/>
    </source>
</evidence>
<dbReference type="InterPro" id="IPR023561">
    <property type="entry name" value="Carbonic_anhydrase_a-class"/>
</dbReference>
<evidence type="ECO:0000256" key="2">
    <source>
        <dbReference type="ARBA" id="ARBA00012925"/>
    </source>
</evidence>
<feature type="signal peptide" evidence="7">
    <location>
        <begin position="1"/>
        <end position="28"/>
    </location>
</feature>
<evidence type="ECO:0000256" key="5">
    <source>
        <dbReference type="ARBA" id="ARBA00023239"/>
    </source>
</evidence>
<dbReference type="GO" id="GO:0004089">
    <property type="term" value="F:carbonate dehydratase activity"/>
    <property type="evidence" value="ECO:0007669"/>
    <property type="project" value="UniProtKB-EC"/>
</dbReference>
<dbReference type="SUPFAM" id="SSF51069">
    <property type="entry name" value="Carbonic anhydrase"/>
    <property type="match status" value="1"/>
</dbReference>
<feature type="chain" id="PRO_5019522845" description="carbonic anhydrase" evidence="7">
    <location>
        <begin position="29"/>
        <end position="569"/>
    </location>
</feature>
<accession>A0A448Z0S0</accession>
<reference evidence="9 10" key="1">
    <citation type="submission" date="2019-01" db="EMBL/GenBank/DDBJ databases">
        <authorList>
            <person name="Ferrante I. M."/>
        </authorList>
    </citation>
    <scope>NUCLEOTIDE SEQUENCE [LARGE SCALE GENOMIC DNA]</scope>
    <source>
        <strain evidence="9 10">B856</strain>
    </source>
</reference>
<dbReference type="EMBL" id="CAACVS010000063">
    <property type="protein sequence ID" value="VEU35620.1"/>
    <property type="molecule type" value="Genomic_DNA"/>
</dbReference>
<dbReference type="GO" id="GO:0008270">
    <property type="term" value="F:zinc ion binding"/>
    <property type="evidence" value="ECO:0007669"/>
    <property type="project" value="InterPro"/>
</dbReference>
<feature type="domain" description="Alpha-carbonic anhydrase" evidence="8">
    <location>
        <begin position="90"/>
        <end position="508"/>
    </location>
</feature>
<dbReference type="Gene3D" id="3.10.200.10">
    <property type="entry name" value="Alpha carbonic anhydrase"/>
    <property type="match status" value="2"/>
</dbReference>
<dbReference type="AlphaFoldDB" id="A0A448Z0S0"/>
<evidence type="ECO:0000313" key="10">
    <source>
        <dbReference type="Proteomes" id="UP000291116"/>
    </source>
</evidence>
<evidence type="ECO:0000256" key="7">
    <source>
        <dbReference type="SAM" id="SignalP"/>
    </source>
</evidence>
<keyword evidence="3" id="KW-0479">Metal-binding</keyword>
<evidence type="ECO:0000256" key="1">
    <source>
        <dbReference type="ARBA" id="ARBA00010718"/>
    </source>
</evidence>
<keyword evidence="4" id="KW-0862">Zinc</keyword>
<comment type="similarity">
    <text evidence="1">Belongs to the alpha-carbonic anhydrase family.</text>
</comment>
<evidence type="ECO:0000259" key="8">
    <source>
        <dbReference type="PROSITE" id="PS51144"/>
    </source>
</evidence>
<gene>
    <name evidence="9" type="ORF">PSNMU_V1.4_AUG-EV-PASAV3_0023640</name>
</gene>
<dbReference type="InterPro" id="IPR001148">
    <property type="entry name" value="CA_dom"/>
</dbReference>
<dbReference type="InterPro" id="IPR036398">
    <property type="entry name" value="CA_dom_sf"/>
</dbReference>
<evidence type="ECO:0000256" key="6">
    <source>
        <dbReference type="ARBA" id="ARBA00048348"/>
    </source>
</evidence>
<protein>
    <recommendedName>
        <fullName evidence="2">carbonic anhydrase</fullName>
        <ecNumber evidence="2">4.2.1.1</ecNumber>
    </recommendedName>
</protein>
<dbReference type="Proteomes" id="UP000291116">
    <property type="component" value="Unassembled WGS sequence"/>
</dbReference>
<evidence type="ECO:0000256" key="3">
    <source>
        <dbReference type="ARBA" id="ARBA00022723"/>
    </source>
</evidence>
<sequence length="569" mass="66107">MARGHIERTLLLLAGVLVIGTQLHPAEGQENTNVLTGNGLYLDRFNYDATVQRPDGFTDYGPSDWENIECDERDALQSCLAYPDKWETGRAWAVNRNYCRWCPASDPDRCSRHHQSPIDLQRAVGKEPGTDWLANECIDIHWMKYEDSTCTMEQLIEADAFTIERHALRISQPIAVYDDFRDDPDGVPDGVKLECRKEGVGSRFGRIDFSKGFSQWWHLSHTDLHTPSEHTQDGVRYDAEIQLHHFYSVTAREAGINNEVATVAVFAQAYDDVAPYPFLDKVICQWRRREYEVRTACGLEPIRLSYPGCFPLKRKERSLRKGAKPGSATPRFQTAHDVILHNDRHRTDPNHTHTRLRMEEANWGPAEDKDWDTWIGEQSKKMEADEALYHSMREEHHGGNHTEALHRDFRALFQFEELEWFNYWPMLGVRTEYYFRYSGSQTVPPCYGNFVSESRTGTNHWRVLKDPIRIHTRQLAEIRRLTAERIAPPGSAVGSCTPDTASTVTYDEADPTKIVSVENARPLQSWARPHFKTFCECKDWPSKWPEDRRWCEIEDEDERFYDKPYNFGW</sequence>
<proteinExistence type="inferred from homology"/>
<keyword evidence="7" id="KW-0732">Signal</keyword>
<dbReference type="OrthoDB" id="39947at2759"/>
<organism evidence="9 10">
    <name type="scientific">Pseudo-nitzschia multistriata</name>
    <dbReference type="NCBI Taxonomy" id="183589"/>
    <lineage>
        <taxon>Eukaryota</taxon>
        <taxon>Sar</taxon>
        <taxon>Stramenopiles</taxon>
        <taxon>Ochrophyta</taxon>
        <taxon>Bacillariophyta</taxon>
        <taxon>Bacillariophyceae</taxon>
        <taxon>Bacillariophycidae</taxon>
        <taxon>Bacillariales</taxon>
        <taxon>Bacillariaceae</taxon>
        <taxon>Pseudo-nitzschia</taxon>
    </lineage>
</organism>
<keyword evidence="5" id="KW-0456">Lyase</keyword>
<dbReference type="EC" id="4.2.1.1" evidence="2"/>
<dbReference type="PANTHER" id="PTHR18952:SF265">
    <property type="entry name" value="CARBONIC ANHYDRASE"/>
    <property type="match status" value="1"/>
</dbReference>
<dbReference type="PROSITE" id="PS51144">
    <property type="entry name" value="ALPHA_CA_2"/>
    <property type="match status" value="1"/>
</dbReference>
<dbReference type="PANTHER" id="PTHR18952">
    <property type="entry name" value="CARBONIC ANHYDRASE"/>
    <property type="match status" value="1"/>
</dbReference>
<keyword evidence="10" id="KW-1185">Reference proteome</keyword>
<evidence type="ECO:0000313" key="9">
    <source>
        <dbReference type="EMBL" id="VEU35620.1"/>
    </source>
</evidence>